<feature type="transmembrane region" description="Helical" evidence="1">
    <location>
        <begin position="214"/>
        <end position="234"/>
    </location>
</feature>
<keyword evidence="3" id="KW-1185">Reference proteome</keyword>
<dbReference type="Pfam" id="PF10067">
    <property type="entry name" value="DUF2306"/>
    <property type="match status" value="1"/>
</dbReference>
<proteinExistence type="predicted"/>
<dbReference type="EMBL" id="CP047045">
    <property type="protein sequence ID" value="QGZ96456.1"/>
    <property type="molecule type" value="Genomic_DNA"/>
</dbReference>
<dbReference type="KEGG" id="tsv:DSM104635_03316"/>
<protein>
    <recommendedName>
        <fullName evidence="4">DUF2306 domain-containing protein</fullName>
    </recommendedName>
</protein>
<sequence>MSEAVAVRPAPNVSADAILRASGVLWFIPAAIGQWVFAYYIAVQYGASAFAGNWASWNDIMVNGLIAGDLWGNVAMVAHIAVAFWITVAGTLQLMPFVRNNARAFHRWNGRFYILIAFVAAAAGIYMTWARDQLGGVVSAVGISIDGVLIMVFAAMAWRAAMARRFDVHQRWAMRLFLAVSAVWFMRVMYGFLILAAQGRPPGTTDEMNGPTDLFVGFGSYLIPLAVLELYFWAKRGGAAAKLATAGVVTFAAGATAVGVAGAVIVMWLPRITGG</sequence>
<feature type="transmembrane region" description="Helical" evidence="1">
    <location>
        <begin position="24"/>
        <end position="50"/>
    </location>
</feature>
<evidence type="ECO:0000256" key="1">
    <source>
        <dbReference type="SAM" id="Phobius"/>
    </source>
</evidence>
<keyword evidence="1" id="KW-0812">Transmembrane</keyword>
<keyword evidence="1" id="KW-1133">Transmembrane helix</keyword>
<feature type="transmembrane region" description="Helical" evidence="1">
    <location>
        <begin position="172"/>
        <end position="194"/>
    </location>
</feature>
<dbReference type="AlphaFoldDB" id="A0A6I6MSQ9"/>
<dbReference type="InterPro" id="IPR018750">
    <property type="entry name" value="DUF2306_membrane"/>
</dbReference>
<feature type="transmembrane region" description="Helical" evidence="1">
    <location>
        <begin position="246"/>
        <end position="269"/>
    </location>
</feature>
<name>A0A6I6MSQ9_9CAUL</name>
<feature type="transmembrane region" description="Helical" evidence="1">
    <location>
        <begin position="136"/>
        <end position="160"/>
    </location>
</feature>
<dbReference type="Proteomes" id="UP000431269">
    <property type="component" value="Chromosome"/>
</dbReference>
<feature type="transmembrane region" description="Helical" evidence="1">
    <location>
        <begin position="112"/>
        <end position="130"/>
    </location>
</feature>
<organism evidence="2 3">
    <name type="scientific">Terricaulis silvestris</name>
    <dbReference type="NCBI Taxonomy" id="2686094"/>
    <lineage>
        <taxon>Bacteria</taxon>
        <taxon>Pseudomonadati</taxon>
        <taxon>Pseudomonadota</taxon>
        <taxon>Alphaproteobacteria</taxon>
        <taxon>Caulobacterales</taxon>
        <taxon>Caulobacteraceae</taxon>
        <taxon>Terricaulis</taxon>
    </lineage>
</organism>
<evidence type="ECO:0000313" key="3">
    <source>
        <dbReference type="Proteomes" id="UP000431269"/>
    </source>
</evidence>
<evidence type="ECO:0008006" key="4">
    <source>
        <dbReference type="Google" id="ProtNLM"/>
    </source>
</evidence>
<reference evidence="3" key="1">
    <citation type="submission" date="2019-12" db="EMBL/GenBank/DDBJ databases">
        <title>Complete genome of Terracaulis silvestris 0127_4.</title>
        <authorList>
            <person name="Vieira S."/>
            <person name="Riedel T."/>
            <person name="Sproer C."/>
            <person name="Pascual J."/>
            <person name="Boedeker C."/>
            <person name="Overmann J."/>
        </authorList>
    </citation>
    <scope>NUCLEOTIDE SEQUENCE [LARGE SCALE GENOMIC DNA]</scope>
    <source>
        <strain evidence="3">0127_4</strain>
    </source>
</reference>
<dbReference type="RefSeq" id="WP_158767240.1">
    <property type="nucleotide sequence ID" value="NZ_CP047045.1"/>
</dbReference>
<keyword evidence="1" id="KW-0472">Membrane</keyword>
<accession>A0A6I6MSQ9</accession>
<evidence type="ECO:0000313" key="2">
    <source>
        <dbReference type="EMBL" id="QGZ96456.1"/>
    </source>
</evidence>
<gene>
    <name evidence="2" type="ORF">DSM104635_03316</name>
</gene>
<feature type="transmembrane region" description="Helical" evidence="1">
    <location>
        <begin position="70"/>
        <end position="92"/>
    </location>
</feature>